<evidence type="ECO:0000313" key="3">
    <source>
        <dbReference type="Proteomes" id="UP000245977"/>
    </source>
</evidence>
<name>A0A2S2FA97_9GAMM</name>
<evidence type="ECO:0000313" key="2">
    <source>
        <dbReference type="EMBL" id="AWL27232.1"/>
    </source>
</evidence>
<gene>
    <name evidence="2" type="ORF">DJ533_00675</name>
</gene>
<dbReference type="RefSeq" id="WP_065995115.1">
    <property type="nucleotide sequence ID" value="NZ_CP029396.2"/>
</dbReference>
<sequence length="136" mass="16082">MENIQNEEDILQDATRAVFNCGTSFSEAKVVSLTDEFNPQPTLQTQRTNLKYIYDNKLPNEIGRQLAQEPEYQEETRSLLVGHFKEMALEDLIEQQDYQNRYKQTDPELDQDNESENNMDNEYTSRPPEPRPLMWF</sequence>
<proteinExistence type="predicted"/>
<dbReference type="Proteomes" id="UP000245977">
    <property type="component" value="Plasmid pOXA58_010030"/>
</dbReference>
<geneLocation type="plasmid" evidence="2 3">
    <name>pOXA58_010030</name>
</geneLocation>
<dbReference type="AlphaFoldDB" id="A0A2S2FA97"/>
<keyword evidence="2" id="KW-0614">Plasmid</keyword>
<keyword evidence="3" id="KW-1185">Reference proteome</keyword>
<reference evidence="2" key="1">
    <citation type="submission" date="2019-08" db="EMBL/GenBank/DDBJ databases">
        <title>The complete genome of Acinetobacter defluvii strain WCHAD010030.</title>
        <authorList>
            <person name="Hu Y."/>
            <person name="Qin J."/>
            <person name="Feng Y."/>
            <person name="Zong Z."/>
        </authorList>
    </citation>
    <scope>NUCLEOTIDE SEQUENCE</scope>
    <source>
        <strain evidence="2">WCHA30</strain>
        <plasmid evidence="2">pOXA58_010030</plasmid>
    </source>
</reference>
<dbReference type="KEGG" id="adv:DJ533_00675"/>
<feature type="region of interest" description="Disordered" evidence="1">
    <location>
        <begin position="95"/>
        <end position="136"/>
    </location>
</feature>
<feature type="compositionally biased region" description="Acidic residues" evidence="1">
    <location>
        <begin position="107"/>
        <end position="119"/>
    </location>
</feature>
<protein>
    <submittedName>
        <fullName evidence="2">Uncharacterized protein</fullName>
    </submittedName>
</protein>
<dbReference type="EMBL" id="CP029396">
    <property type="protein sequence ID" value="AWL27232.1"/>
    <property type="molecule type" value="Genomic_DNA"/>
</dbReference>
<evidence type="ECO:0000256" key="1">
    <source>
        <dbReference type="SAM" id="MobiDB-lite"/>
    </source>
</evidence>
<organism evidence="2 3">
    <name type="scientific">Acinetobacter defluvii</name>
    <dbReference type="NCBI Taxonomy" id="1871111"/>
    <lineage>
        <taxon>Bacteria</taxon>
        <taxon>Pseudomonadati</taxon>
        <taxon>Pseudomonadota</taxon>
        <taxon>Gammaproteobacteria</taxon>
        <taxon>Moraxellales</taxon>
        <taxon>Moraxellaceae</taxon>
        <taxon>Acinetobacter</taxon>
    </lineage>
</organism>
<dbReference type="OrthoDB" id="6688302at2"/>
<accession>A0A2S2FA97</accession>